<evidence type="ECO:0000256" key="3">
    <source>
        <dbReference type="SAM" id="SignalP"/>
    </source>
</evidence>
<proteinExistence type="predicted"/>
<dbReference type="EMBL" id="HBEG01003978">
    <property type="protein sequence ID" value="CAD8346617.1"/>
    <property type="molecule type" value="Transcribed_RNA"/>
</dbReference>
<gene>
    <name evidence="4" type="ORF">PBAH0796_LOCUS2355</name>
</gene>
<keyword evidence="2" id="KW-0812">Transmembrane</keyword>
<evidence type="ECO:0000313" key="4">
    <source>
        <dbReference type="EMBL" id="CAD8346617.1"/>
    </source>
</evidence>
<feature type="signal peptide" evidence="3">
    <location>
        <begin position="1"/>
        <end position="16"/>
    </location>
</feature>
<organism evidence="4">
    <name type="scientific">Pyrodinium bahamense</name>
    <dbReference type="NCBI Taxonomy" id="73915"/>
    <lineage>
        <taxon>Eukaryota</taxon>
        <taxon>Sar</taxon>
        <taxon>Alveolata</taxon>
        <taxon>Dinophyceae</taxon>
        <taxon>Gonyaulacales</taxon>
        <taxon>Pyrocystaceae</taxon>
        <taxon>Pyrodinium</taxon>
    </lineage>
</organism>
<feature type="chain" id="PRO_5030504972" evidence="3">
    <location>
        <begin position="17"/>
        <end position="235"/>
    </location>
</feature>
<name>A0A7R9ZXQ2_9DINO</name>
<reference evidence="4" key="1">
    <citation type="submission" date="2021-01" db="EMBL/GenBank/DDBJ databases">
        <authorList>
            <person name="Corre E."/>
            <person name="Pelletier E."/>
            <person name="Niang G."/>
            <person name="Scheremetjew M."/>
            <person name="Finn R."/>
            <person name="Kale V."/>
            <person name="Holt S."/>
            <person name="Cochrane G."/>
            <person name="Meng A."/>
            <person name="Brown T."/>
            <person name="Cohen L."/>
        </authorList>
    </citation>
    <scope>NUCLEOTIDE SEQUENCE</scope>
    <source>
        <strain evidence="4">Pbaha01</strain>
    </source>
</reference>
<evidence type="ECO:0000256" key="2">
    <source>
        <dbReference type="SAM" id="Phobius"/>
    </source>
</evidence>
<sequence>MLHNALAVILLRCALSTSSVSMRLSKDGHFILEGPHVPDNRARGRAGWRRVSGHDEFAELVSGDNELPEPALPASQALVTSSSGHRHHQPAPCVTSADVNSPPIATPCRTSLSQVVMKADPQMPQQKIKEQPVGWSSKAWSMYQTAYETLAPLRGGVGNVAATFGAMGLGPDNCVLKLAYILYVEDGEDDYPYMPRGCGDGFSFMLSGVKRVAVPASVFLAVLLGLVTTLRIPGH</sequence>
<accession>A0A7R9ZXQ2</accession>
<keyword evidence="3" id="KW-0732">Signal</keyword>
<evidence type="ECO:0000256" key="1">
    <source>
        <dbReference type="SAM" id="MobiDB-lite"/>
    </source>
</evidence>
<keyword evidence="2" id="KW-1133">Transmembrane helix</keyword>
<protein>
    <submittedName>
        <fullName evidence="4">Uncharacterized protein</fullName>
    </submittedName>
</protein>
<feature type="transmembrane region" description="Helical" evidence="2">
    <location>
        <begin position="212"/>
        <end position="232"/>
    </location>
</feature>
<feature type="region of interest" description="Disordered" evidence="1">
    <location>
        <begin position="76"/>
        <end position="100"/>
    </location>
</feature>
<dbReference type="AlphaFoldDB" id="A0A7R9ZXQ2"/>
<keyword evidence="2" id="KW-0472">Membrane</keyword>